<proteinExistence type="inferred from homology"/>
<feature type="binding site" evidence="2">
    <location>
        <position position="176"/>
    </location>
    <ligand>
        <name>alpha-D-mannose 1-phosphate</name>
        <dbReference type="ChEBI" id="CHEBI:58409"/>
    </ligand>
</feature>
<protein>
    <recommendedName>
        <fullName evidence="4">Phosphomannomutase</fullName>
        <ecNumber evidence="4">5.4.2.8</ecNumber>
    </recommendedName>
</protein>
<feature type="binding site" evidence="2">
    <location>
        <position position="178"/>
    </location>
    <ligand>
        <name>alpha-D-mannose 1-phosphate</name>
        <dbReference type="ChEBI" id="CHEBI:58409"/>
    </ligand>
</feature>
<dbReference type="GO" id="GO:0006013">
    <property type="term" value="P:mannose metabolic process"/>
    <property type="evidence" value="ECO:0007669"/>
    <property type="project" value="TreeGrafter"/>
</dbReference>
<reference evidence="5" key="1">
    <citation type="submission" date="2020-06" db="EMBL/GenBank/DDBJ databases">
        <authorList>
            <person name="Li T."/>
            <person name="Hu X."/>
            <person name="Zhang T."/>
            <person name="Song X."/>
            <person name="Zhang H."/>
            <person name="Dai N."/>
            <person name="Sheng W."/>
            <person name="Hou X."/>
            <person name="Wei L."/>
        </authorList>
    </citation>
    <scope>NUCLEOTIDE SEQUENCE</scope>
    <source>
        <strain evidence="5">KEN8</strain>
        <tissue evidence="5">Leaf</tissue>
    </source>
</reference>
<gene>
    <name evidence="5" type="ORF">Scaly_1798300</name>
</gene>
<keyword evidence="4" id="KW-0413">Isomerase</keyword>
<dbReference type="EMBL" id="JACGWM010000010">
    <property type="protein sequence ID" value="KAL0347823.1"/>
    <property type="molecule type" value="Genomic_DNA"/>
</dbReference>
<dbReference type="PANTHER" id="PTHR10466:SF0">
    <property type="entry name" value="PHOSPHOMANNOMUTASE"/>
    <property type="match status" value="1"/>
</dbReference>
<name>A0AAW2NX25_9LAMI</name>
<evidence type="ECO:0000313" key="5">
    <source>
        <dbReference type="EMBL" id="KAL0347823.1"/>
    </source>
</evidence>
<comment type="pathway">
    <text evidence="4">Nucleotide-sugar biosynthesis; GDP-alpha-D-mannose biosynthesis; alpha-D-mannose 1-phosphate from D-fructose 6-phosphate: step 2/2.</text>
</comment>
<evidence type="ECO:0000256" key="4">
    <source>
        <dbReference type="RuleBase" id="RU361118"/>
    </source>
</evidence>
<dbReference type="InterPro" id="IPR023214">
    <property type="entry name" value="HAD_sf"/>
</dbReference>
<dbReference type="PANTHER" id="PTHR10466">
    <property type="entry name" value="PHOSPHOMANNOMUTASE"/>
    <property type="match status" value="1"/>
</dbReference>
<dbReference type="GO" id="GO:0005829">
    <property type="term" value="C:cytosol"/>
    <property type="evidence" value="ECO:0007669"/>
    <property type="project" value="TreeGrafter"/>
</dbReference>
<organism evidence="5">
    <name type="scientific">Sesamum calycinum</name>
    <dbReference type="NCBI Taxonomy" id="2727403"/>
    <lineage>
        <taxon>Eukaryota</taxon>
        <taxon>Viridiplantae</taxon>
        <taxon>Streptophyta</taxon>
        <taxon>Embryophyta</taxon>
        <taxon>Tracheophyta</taxon>
        <taxon>Spermatophyta</taxon>
        <taxon>Magnoliopsida</taxon>
        <taxon>eudicotyledons</taxon>
        <taxon>Gunneridae</taxon>
        <taxon>Pentapetalae</taxon>
        <taxon>asterids</taxon>
        <taxon>lamiids</taxon>
        <taxon>Lamiales</taxon>
        <taxon>Pedaliaceae</taxon>
        <taxon>Sesamum</taxon>
    </lineage>
</organism>
<accession>A0AAW2NX25</accession>
<comment type="caution">
    <text evidence="5">The sequence shown here is derived from an EMBL/GenBank/DDBJ whole genome shotgun (WGS) entry which is preliminary data.</text>
</comment>
<feature type="binding site" evidence="2">
    <location>
        <position position="138"/>
    </location>
    <ligand>
        <name>alpha-D-mannose 1-phosphate</name>
        <dbReference type="ChEBI" id="CHEBI:58409"/>
    </ligand>
</feature>
<feature type="binding site" evidence="3">
    <location>
        <position position="190"/>
    </location>
    <ligand>
        <name>Mg(2+)</name>
        <dbReference type="ChEBI" id="CHEBI:18420"/>
        <label>1</label>
    </ligand>
</feature>
<feature type="binding site" evidence="3">
    <location>
        <position position="15"/>
    </location>
    <ligand>
        <name>Mg(2+)</name>
        <dbReference type="ChEBI" id="CHEBI:18420"/>
        <label>1</label>
    </ligand>
</feature>
<dbReference type="GO" id="GO:0009298">
    <property type="term" value="P:GDP-mannose biosynthetic process"/>
    <property type="evidence" value="ECO:0007669"/>
    <property type="project" value="InterPro"/>
</dbReference>
<sequence length="216" mass="24319">MAVRRPGVIALFDVDGTLTAPRKDMKKQNGLNIVFFYSQVVTVGVVGGSDLVKISEQLGNTVVNDYDYVFAENGLVAHKDGKLIGKQSLKSFLGEEKLKVRILTKNWFAMIQGEHLLNFEVGCLTYLQSEENCSQEERDEFEKYDKVHNIRPKMVSVLREKFAHFNLTFSIGGQISFDVSNCGGNDYEIYESERTQGHTVTSPEDTVKQCTTLFLS</sequence>
<dbReference type="Pfam" id="PF03332">
    <property type="entry name" value="PMM"/>
    <property type="match status" value="2"/>
</dbReference>
<feature type="binding site" evidence="3">
    <location>
        <position position="13"/>
    </location>
    <ligand>
        <name>Mg(2+)</name>
        <dbReference type="ChEBI" id="CHEBI:18420"/>
        <label>1</label>
    </ligand>
</feature>
<comment type="catalytic activity">
    <reaction evidence="4">
        <text>alpha-D-mannose 1-phosphate = D-mannose 6-phosphate</text>
        <dbReference type="Rhea" id="RHEA:11140"/>
        <dbReference type="ChEBI" id="CHEBI:58409"/>
        <dbReference type="ChEBI" id="CHEBI:58735"/>
        <dbReference type="EC" id="5.4.2.8"/>
    </reaction>
</comment>
<comment type="function">
    <text evidence="4">Catalyzes the interconversion of mannose-6-phosphate to mannose-1-phosphate, the precursor for the synthesis of GDP-mannose. GDP-mannose is an essential sugar nucleotide for the synthesis of D-mannose-containing cell wall polysaccharides (galactomannans and glucomannans), glycolipids, glycoproteins and the antioxidant L-ascorbate.</text>
</comment>
<evidence type="ECO:0000256" key="1">
    <source>
        <dbReference type="PIRSR" id="PIRSR605002-1"/>
    </source>
</evidence>
<dbReference type="Gene3D" id="3.40.50.1000">
    <property type="entry name" value="HAD superfamily/HAD-like"/>
    <property type="match status" value="2"/>
</dbReference>
<comment type="subcellular location">
    <subcellularLocation>
        <location evidence="4">Cytoplasm</location>
    </subcellularLocation>
</comment>
<evidence type="ECO:0000256" key="2">
    <source>
        <dbReference type="PIRSR" id="PIRSR605002-2"/>
    </source>
</evidence>
<dbReference type="GO" id="GO:0006487">
    <property type="term" value="P:protein N-linked glycosylation"/>
    <property type="evidence" value="ECO:0007669"/>
    <property type="project" value="TreeGrafter"/>
</dbReference>
<keyword evidence="3" id="KW-0460">Magnesium</keyword>
<dbReference type="AlphaFoldDB" id="A0AAW2NX25"/>
<keyword evidence="3" id="KW-0479">Metal-binding</keyword>
<feature type="active site" description="Proton donor/acceptor" evidence="1">
    <location>
        <position position="15"/>
    </location>
</feature>
<evidence type="ECO:0000256" key="3">
    <source>
        <dbReference type="PIRSR" id="PIRSR605002-3"/>
    </source>
</evidence>
<keyword evidence="4" id="KW-0963">Cytoplasm</keyword>
<feature type="active site" description="Nucleophile" evidence="1">
    <location>
        <position position="13"/>
    </location>
</feature>
<reference evidence="5" key="2">
    <citation type="journal article" date="2024" name="Plant">
        <title>Genomic evolution and insights into agronomic trait innovations of Sesamum species.</title>
        <authorList>
            <person name="Miao H."/>
            <person name="Wang L."/>
            <person name="Qu L."/>
            <person name="Liu H."/>
            <person name="Sun Y."/>
            <person name="Le M."/>
            <person name="Wang Q."/>
            <person name="Wei S."/>
            <person name="Zheng Y."/>
            <person name="Lin W."/>
            <person name="Duan Y."/>
            <person name="Cao H."/>
            <person name="Xiong S."/>
            <person name="Wang X."/>
            <person name="Wei L."/>
            <person name="Li C."/>
            <person name="Ma Q."/>
            <person name="Ju M."/>
            <person name="Zhao R."/>
            <person name="Li G."/>
            <person name="Mu C."/>
            <person name="Tian Q."/>
            <person name="Mei H."/>
            <person name="Zhang T."/>
            <person name="Gao T."/>
            <person name="Zhang H."/>
        </authorList>
    </citation>
    <scope>NUCLEOTIDE SEQUENCE</scope>
    <source>
        <strain evidence="5">KEN8</strain>
    </source>
</reference>
<dbReference type="InterPro" id="IPR005002">
    <property type="entry name" value="PMM"/>
</dbReference>
<dbReference type="SUPFAM" id="SSF56784">
    <property type="entry name" value="HAD-like"/>
    <property type="match status" value="1"/>
</dbReference>
<feature type="binding site" evidence="3">
    <location>
        <position position="195"/>
    </location>
    <ligand>
        <name>Mg(2+)</name>
        <dbReference type="ChEBI" id="CHEBI:18420"/>
        <label>1</label>
    </ligand>
</feature>
<dbReference type="InterPro" id="IPR036412">
    <property type="entry name" value="HAD-like_sf"/>
</dbReference>
<dbReference type="GO" id="GO:0046872">
    <property type="term" value="F:metal ion binding"/>
    <property type="evidence" value="ECO:0007669"/>
    <property type="project" value="UniProtKB-KW"/>
</dbReference>
<feature type="binding site" evidence="2">
    <location>
        <position position="22"/>
    </location>
    <ligand>
        <name>alpha-D-mannose 1-phosphate</name>
        <dbReference type="ChEBI" id="CHEBI:58409"/>
    </ligand>
</feature>
<comment type="similarity">
    <text evidence="4">Belongs to the eukaryotic PMM family.</text>
</comment>
<comment type="subunit">
    <text evidence="4">Homodimer.</text>
</comment>
<dbReference type="EC" id="5.4.2.8" evidence="4"/>
<dbReference type="GO" id="GO:0004615">
    <property type="term" value="F:phosphomannomutase activity"/>
    <property type="evidence" value="ECO:0007669"/>
    <property type="project" value="UniProtKB-EC"/>
</dbReference>
<comment type="cofactor">
    <cofactor evidence="3">
        <name>Mg(2+)</name>
        <dbReference type="ChEBI" id="CHEBI:18420"/>
    </cofactor>
</comment>